<accession>B8I5Q1</accession>
<name>B8I5Q1_RUMCH</name>
<dbReference type="EMBL" id="CP001348">
    <property type="protein sequence ID" value="ACL74718.1"/>
    <property type="molecule type" value="Genomic_DNA"/>
</dbReference>
<sequence>MIAGGISFILLNDYIKTIKEVFLWRNYPKEMS</sequence>
<dbReference type="Proteomes" id="UP000001349">
    <property type="component" value="Chromosome"/>
</dbReference>
<dbReference type="AlphaFoldDB" id="B8I5Q1"/>
<dbReference type="HOGENOM" id="CLU_3388792_0_0_9"/>
<protein>
    <submittedName>
        <fullName evidence="1">Uncharacterized protein</fullName>
    </submittedName>
</protein>
<evidence type="ECO:0000313" key="2">
    <source>
        <dbReference type="Proteomes" id="UP000001349"/>
    </source>
</evidence>
<evidence type="ECO:0000313" key="1">
    <source>
        <dbReference type="EMBL" id="ACL74718.1"/>
    </source>
</evidence>
<dbReference type="KEGG" id="cce:Ccel_0331"/>
<dbReference type="STRING" id="394503.Ccel_0331"/>
<gene>
    <name evidence="1" type="ordered locus">Ccel_0331</name>
</gene>
<keyword evidence="2" id="KW-1185">Reference proteome</keyword>
<proteinExistence type="predicted"/>
<reference evidence="1 2" key="1">
    <citation type="submission" date="2009-01" db="EMBL/GenBank/DDBJ databases">
        <title>Complete sequence of Clostridium cellulolyticum H10.</title>
        <authorList>
            <consortium name="US DOE Joint Genome Institute"/>
            <person name="Lucas S."/>
            <person name="Copeland A."/>
            <person name="Lapidus A."/>
            <person name="Glavina del Rio T."/>
            <person name="Dalin E."/>
            <person name="Tice H."/>
            <person name="Bruce D."/>
            <person name="Goodwin L."/>
            <person name="Pitluck S."/>
            <person name="Chertkov O."/>
            <person name="Saunders E."/>
            <person name="Brettin T."/>
            <person name="Detter J.C."/>
            <person name="Han C."/>
            <person name="Larimer F."/>
            <person name="Land M."/>
            <person name="Hauser L."/>
            <person name="Kyrpides N."/>
            <person name="Ivanova N."/>
            <person name="Zhou J."/>
            <person name="Richardson P."/>
        </authorList>
    </citation>
    <scope>NUCLEOTIDE SEQUENCE [LARGE SCALE GENOMIC DNA]</scope>
    <source>
        <strain evidence="2">ATCC 35319 / DSM 5812 / JCM 6584 / H10</strain>
    </source>
</reference>
<organism evidence="1 2">
    <name type="scientific">Ruminiclostridium cellulolyticum (strain ATCC 35319 / DSM 5812 / JCM 6584 / H10)</name>
    <name type="common">Clostridium cellulolyticum</name>
    <dbReference type="NCBI Taxonomy" id="394503"/>
    <lineage>
        <taxon>Bacteria</taxon>
        <taxon>Bacillati</taxon>
        <taxon>Bacillota</taxon>
        <taxon>Clostridia</taxon>
        <taxon>Eubacteriales</taxon>
        <taxon>Oscillospiraceae</taxon>
        <taxon>Ruminiclostridium</taxon>
    </lineage>
</organism>